<keyword evidence="5 7" id="KW-1133">Transmembrane helix</keyword>
<keyword evidence="6 7" id="KW-0472">Membrane</keyword>
<evidence type="ECO:0000256" key="5">
    <source>
        <dbReference type="ARBA" id="ARBA00022989"/>
    </source>
</evidence>
<feature type="transmembrane region" description="Helical" evidence="7">
    <location>
        <begin position="134"/>
        <end position="158"/>
    </location>
</feature>
<dbReference type="PRINTS" id="PR00781">
    <property type="entry name" value="LIPOSIGPTASE"/>
</dbReference>
<dbReference type="GO" id="GO:0006508">
    <property type="term" value="P:proteolysis"/>
    <property type="evidence" value="ECO:0007669"/>
    <property type="project" value="UniProtKB-KW"/>
</dbReference>
<feature type="transmembrane region" description="Helical" evidence="7">
    <location>
        <begin position="68"/>
        <end position="88"/>
    </location>
</feature>
<dbReference type="HAMAP" id="MF_00161">
    <property type="entry name" value="LspA"/>
    <property type="match status" value="1"/>
</dbReference>
<evidence type="ECO:0008006" key="9">
    <source>
        <dbReference type="Google" id="ProtNLM"/>
    </source>
</evidence>
<dbReference type="InterPro" id="IPR001872">
    <property type="entry name" value="Peptidase_A8"/>
</dbReference>
<evidence type="ECO:0000256" key="7">
    <source>
        <dbReference type="SAM" id="Phobius"/>
    </source>
</evidence>
<accession>A0A0F8YEU0</accession>
<keyword evidence="3 7" id="KW-0812">Transmembrane</keyword>
<reference evidence="8" key="1">
    <citation type="journal article" date="2015" name="Nature">
        <title>Complex archaea that bridge the gap between prokaryotes and eukaryotes.</title>
        <authorList>
            <person name="Spang A."/>
            <person name="Saw J.H."/>
            <person name="Jorgensen S.L."/>
            <person name="Zaremba-Niedzwiedzka K."/>
            <person name="Martijn J."/>
            <person name="Lind A.E."/>
            <person name="van Eijk R."/>
            <person name="Schleper C."/>
            <person name="Guy L."/>
            <person name="Ettema T.J."/>
        </authorList>
    </citation>
    <scope>NUCLEOTIDE SEQUENCE</scope>
</reference>
<dbReference type="PANTHER" id="PTHR33695:SF1">
    <property type="entry name" value="LIPOPROTEIN SIGNAL PEPTIDASE"/>
    <property type="match status" value="1"/>
</dbReference>
<keyword evidence="1" id="KW-1003">Cell membrane</keyword>
<dbReference type="GO" id="GO:0016020">
    <property type="term" value="C:membrane"/>
    <property type="evidence" value="ECO:0007669"/>
    <property type="project" value="InterPro"/>
</dbReference>
<evidence type="ECO:0000256" key="3">
    <source>
        <dbReference type="ARBA" id="ARBA00022692"/>
    </source>
</evidence>
<dbReference type="EMBL" id="LAZR01057348">
    <property type="protein sequence ID" value="KKK72240.1"/>
    <property type="molecule type" value="Genomic_DNA"/>
</dbReference>
<gene>
    <name evidence="8" type="ORF">LCGC14_2905850</name>
</gene>
<dbReference type="AlphaFoldDB" id="A0A0F8YEU0"/>
<sequence>MKNIDNKYIRLAVISGLVVVFDQVAKAIIVNRLSLYSSVSVIPGLFNLTHIQNPGGAFGFLAQQPSGLRSIIFLTGSLIAIGLVFYLYKNTPKTAPLLATGISLILGGAVGNLIDRVRFGKVTDFLDIYLDDFHWPAFNIADSAVSVGIVIFLFHLLFKKMPE</sequence>
<organism evidence="8">
    <name type="scientific">marine sediment metagenome</name>
    <dbReference type="NCBI Taxonomy" id="412755"/>
    <lineage>
        <taxon>unclassified sequences</taxon>
        <taxon>metagenomes</taxon>
        <taxon>ecological metagenomes</taxon>
    </lineage>
</organism>
<keyword evidence="4" id="KW-0378">Hydrolase</keyword>
<dbReference type="PROSITE" id="PS00855">
    <property type="entry name" value="SPASE_II"/>
    <property type="match status" value="1"/>
</dbReference>
<evidence type="ECO:0000256" key="2">
    <source>
        <dbReference type="ARBA" id="ARBA00022670"/>
    </source>
</evidence>
<evidence type="ECO:0000256" key="1">
    <source>
        <dbReference type="ARBA" id="ARBA00022475"/>
    </source>
</evidence>
<comment type="caution">
    <text evidence="8">The sequence shown here is derived from an EMBL/GenBank/DDBJ whole genome shotgun (WGS) entry which is preliminary data.</text>
</comment>
<dbReference type="Pfam" id="PF01252">
    <property type="entry name" value="Peptidase_A8"/>
    <property type="match status" value="1"/>
</dbReference>
<keyword evidence="2" id="KW-0645">Protease</keyword>
<dbReference type="NCBIfam" id="TIGR00077">
    <property type="entry name" value="lspA"/>
    <property type="match status" value="1"/>
</dbReference>
<proteinExistence type="inferred from homology"/>
<evidence type="ECO:0000256" key="6">
    <source>
        <dbReference type="ARBA" id="ARBA00023136"/>
    </source>
</evidence>
<dbReference type="PANTHER" id="PTHR33695">
    <property type="entry name" value="LIPOPROTEIN SIGNAL PEPTIDASE"/>
    <property type="match status" value="1"/>
</dbReference>
<protein>
    <recommendedName>
        <fullName evidence="9">Lipoprotein signal peptidase</fullName>
    </recommendedName>
</protein>
<dbReference type="GO" id="GO:0004190">
    <property type="term" value="F:aspartic-type endopeptidase activity"/>
    <property type="evidence" value="ECO:0007669"/>
    <property type="project" value="InterPro"/>
</dbReference>
<feature type="transmembrane region" description="Helical" evidence="7">
    <location>
        <begin position="95"/>
        <end position="114"/>
    </location>
</feature>
<name>A0A0F8YEU0_9ZZZZ</name>
<evidence type="ECO:0000256" key="4">
    <source>
        <dbReference type="ARBA" id="ARBA00022801"/>
    </source>
</evidence>
<evidence type="ECO:0000313" key="8">
    <source>
        <dbReference type="EMBL" id="KKK72240.1"/>
    </source>
</evidence>